<proteinExistence type="predicted"/>
<organism evidence="1 2">
    <name type="scientific">Nocardioides panacisoli</name>
    <dbReference type="NCBI Taxonomy" id="627624"/>
    <lineage>
        <taxon>Bacteria</taxon>
        <taxon>Bacillati</taxon>
        <taxon>Actinomycetota</taxon>
        <taxon>Actinomycetes</taxon>
        <taxon>Propionibacteriales</taxon>
        <taxon>Nocardioidaceae</taxon>
        <taxon>Nocardioides</taxon>
    </lineage>
</organism>
<gene>
    <name evidence="1" type="ORF">GCM10022242_05850</name>
</gene>
<keyword evidence="2" id="KW-1185">Reference proteome</keyword>
<sequence length="275" mass="30244">MSTISYFEDLTNGIEDDLGTFIDDLNEQIKRIADMLNDAASGIGGFIADIFSDTVDDAIDRWNNEIHPWIIKTADEIFTNVRDAVGDLAGRPMDLIAYAGYYSDVKAKIYQPGDLNQKMAIFNHDWTGYAADNYKSVATTEDTGFLNLSMAMDAGATLTAAAANQILTLWRKLAREFLSWVGDFIGCFEKATEADSILSFELPAAFDLAKAIWNNIADIADILVEFLVNQATTASTSWQQLASGARGLPQNKWPMVEEANSDVLNDPGNWTPKTA</sequence>
<dbReference type="Proteomes" id="UP001501821">
    <property type="component" value="Unassembled WGS sequence"/>
</dbReference>
<name>A0ABP7HVT3_9ACTN</name>
<dbReference type="EMBL" id="BAABAH010000001">
    <property type="protein sequence ID" value="GAA3805497.1"/>
    <property type="molecule type" value="Genomic_DNA"/>
</dbReference>
<evidence type="ECO:0000313" key="2">
    <source>
        <dbReference type="Proteomes" id="UP001501821"/>
    </source>
</evidence>
<reference evidence="2" key="1">
    <citation type="journal article" date="2019" name="Int. J. Syst. Evol. Microbiol.">
        <title>The Global Catalogue of Microorganisms (GCM) 10K type strain sequencing project: providing services to taxonomists for standard genome sequencing and annotation.</title>
        <authorList>
            <consortium name="The Broad Institute Genomics Platform"/>
            <consortium name="The Broad Institute Genome Sequencing Center for Infectious Disease"/>
            <person name="Wu L."/>
            <person name="Ma J."/>
        </authorList>
    </citation>
    <scope>NUCLEOTIDE SEQUENCE [LARGE SCALE GENOMIC DNA]</scope>
    <source>
        <strain evidence="2">JCM 16953</strain>
    </source>
</reference>
<dbReference type="RefSeq" id="WP_344772290.1">
    <property type="nucleotide sequence ID" value="NZ_BAABAH010000001.1"/>
</dbReference>
<protein>
    <recommendedName>
        <fullName evidence="3">WXG100 family type VII secretion target</fullName>
    </recommendedName>
</protein>
<evidence type="ECO:0000313" key="1">
    <source>
        <dbReference type="EMBL" id="GAA3805497.1"/>
    </source>
</evidence>
<comment type="caution">
    <text evidence="1">The sequence shown here is derived from an EMBL/GenBank/DDBJ whole genome shotgun (WGS) entry which is preliminary data.</text>
</comment>
<evidence type="ECO:0008006" key="3">
    <source>
        <dbReference type="Google" id="ProtNLM"/>
    </source>
</evidence>
<accession>A0ABP7HVT3</accession>